<protein>
    <submittedName>
        <fullName evidence="3">Glycosyltransferase</fullName>
    </submittedName>
</protein>
<dbReference type="InterPro" id="IPR004276">
    <property type="entry name" value="GlycoTrans_28_N"/>
</dbReference>
<dbReference type="GO" id="GO:0008194">
    <property type="term" value="F:UDP-glycosyltransferase activity"/>
    <property type="evidence" value="ECO:0007669"/>
    <property type="project" value="InterPro"/>
</dbReference>
<dbReference type="Proteomes" id="UP000233293">
    <property type="component" value="Unassembled WGS sequence"/>
</dbReference>
<dbReference type="OrthoDB" id="9805366at2"/>
<reference evidence="4" key="1">
    <citation type="submission" date="2017-12" db="EMBL/GenBank/DDBJ databases">
        <title>Draft genome sequence of Telmatospirillum siberiense 26-4b1T, an acidotolerant peatland alphaproteobacterium potentially involved in sulfur cycling.</title>
        <authorList>
            <person name="Hausmann B."/>
            <person name="Pjevac P."/>
            <person name="Schreck K."/>
            <person name="Herbold C.W."/>
            <person name="Daims H."/>
            <person name="Wagner M."/>
            <person name="Pester M."/>
            <person name="Loy A."/>
        </authorList>
    </citation>
    <scope>NUCLEOTIDE SEQUENCE [LARGE SCALE GENOMIC DNA]</scope>
    <source>
        <strain evidence="4">26-4b1</strain>
    </source>
</reference>
<dbReference type="InterPro" id="IPR050426">
    <property type="entry name" value="Glycosyltransferase_28"/>
</dbReference>
<evidence type="ECO:0000259" key="2">
    <source>
        <dbReference type="Pfam" id="PF06722"/>
    </source>
</evidence>
<evidence type="ECO:0000313" key="3">
    <source>
        <dbReference type="EMBL" id="PKU24102.1"/>
    </source>
</evidence>
<dbReference type="PANTHER" id="PTHR48050">
    <property type="entry name" value="STEROL 3-BETA-GLUCOSYLTRANSFERASE"/>
    <property type="match status" value="1"/>
</dbReference>
<dbReference type="GO" id="GO:0016758">
    <property type="term" value="F:hexosyltransferase activity"/>
    <property type="evidence" value="ECO:0007669"/>
    <property type="project" value="InterPro"/>
</dbReference>
<dbReference type="InterPro" id="IPR010610">
    <property type="entry name" value="EryCIII-like_C"/>
</dbReference>
<evidence type="ECO:0000259" key="1">
    <source>
        <dbReference type="Pfam" id="PF03033"/>
    </source>
</evidence>
<dbReference type="InterPro" id="IPR002213">
    <property type="entry name" value="UDP_glucos_trans"/>
</dbReference>
<proteinExistence type="predicted"/>
<dbReference type="AlphaFoldDB" id="A0A2N3PUM2"/>
<dbReference type="FunFam" id="3.40.50.2000:FF:000009">
    <property type="entry name" value="Sterol 3-beta-glucosyltransferase UGT80A2"/>
    <property type="match status" value="1"/>
</dbReference>
<comment type="caution">
    <text evidence="3">The sequence shown here is derived from an EMBL/GenBank/DDBJ whole genome shotgun (WGS) entry which is preliminary data.</text>
</comment>
<dbReference type="Pfam" id="PF06722">
    <property type="entry name" value="EryCIII-like_C"/>
    <property type="match status" value="1"/>
</dbReference>
<name>A0A2N3PUM2_9PROT</name>
<dbReference type="GO" id="GO:0033072">
    <property type="term" value="P:vancomycin biosynthetic process"/>
    <property type="evidence" value="ECO:0007669"/>
    <property type="project" value="UniProtKB-ARBA"/>
</dbReference>
<dbReference type="EMBL" id="PIUM01000014">
    <property type="protein sequence ID" value="PKU24102.1"/>
    <property type="molecule type" value="Genomic_DNA"/>
</dbReference>
<dbReference type="SUPFAM" id="SSF53756">
    <property type="entry name" value="UDP-Glycosyltransferase/glycogen phosphorylase"/>
    <property type="match status" value="1"/>
</dbReference>
<sequence>MADRVVLLTVGTQGDIRPIVALGQGLLRVGYEVRVATDPGFAEMVREAGLEFAPLRSDFRNLMATEPETMRRGLDPFAVARTARRRLRIMAEAWAGEGLAACHGARLIIGSGIATLLAYSIGELLDIPVVQAQLMPLTPSPDIPPVMLMPRRRPFPGWLNLAIYRLLRFGVWQVMRPAVNGMVRRTLGLRPYPWFVPSPWRNAEGSRILYGYSRHVLPPSKHWPETARVTGYWFFDQGRNWQPPESLTRFLSEGEPPVYVGFGSMVGDRAEALSSIVLQAVRMSGCRAILATGWGGLSIPASESGGRILVIDQAPHDWLFPRVAVAVHHGGAGTTSAAVRAGIPSVVVPFFGDQPFWAWRLRCLGVAPPPLPRASLSAYELAEAMVAAGDDGMRLRAAALGERVRAEGGIDTAIEILAKWRLLDGSPANSPSARIVLEPVRNAVGGEC</sequence>
<dbReference type="PANTHER" id="PTHR48050:SF13">
    <property type="entry name" value="STEROL 3-BETA-GLUCOSYLTRANSFERASE UGT80A2"/>
    <property type="match status" value="1"/>
</dbReference>
<keyword evidence="4" id="KW-1185">Reference proteome</keyword>
<keyword evidence="3" id="KW-0808">Transferase</keyword>
<feature type="domain" description="Erythromycin biosynthesis protein CIII-like C-terminal" evidence="2">
    <location>
        <begin position="308"/>
        <end position="397"/>
    </location>
</feature>
<dbReference type="CDD" id="cd03784">
    <property type="entry name" value="GT1_Gtf-like"/>
    <property type="match status" value="1"/>
</dbReference>
<dbReference type="GO" id="GO:0005975">
    <property type="term" value="P:carbohydrate metabolic process"/>
    <property type="evidence" value="ECO:0007669"/>
    <property type="project" value="InterPro"/>
</dbReference>
<dbReference type="SMR" id="A0A2N3PUM2"/>
<evidence type="ECO:0000313" key="4">
    <source>
        <dbReference type="Proteomes" id="UP000233293"/>
    </source>
</evidence>
<dbReference type="Pfam" id="PF03033">
    <property type="entry name" value="Glyco_transf_28"/>
    <property type="match status" value="1"/>
</dbReference>
<gene>
    <name evidence="3" type="ORF">CWS72_13475</name>
</gene>
<dbReference type="RefSeq" id="WP_101251133.1">
    <property type="nucleotide sequence ID" value="NZ_PIUM01000014.1"/>
</dbReference>
<feature type="domain" description="Glycosyltransferase family 28 N-terminal" evidence="1">
    <location>
        <begin position="5"/>
        <end position="136"/>
    </location>
</feature>
<dbReference type="Gene3D" id="3.40.50.2000">
    <property type="entry name" value="Glycogen Phosphorylase B"/>
    <property type="match status" value="2"/>
</dbReference>
<accession>A0A2N3PUM2</accession>
<organism evidence="3 4">
    <name type="scientific">Telmatospirillum siberiense</name>
    <dbReference type="NCBI Taxonomy" id="382514"/>
    <lineage>
        <taxon>Bacteria</taxon>
        <taxon>Pseudomonadati</taxon>
        <taxon>Pseudomonadota</taxon>
        <taxon>Alphaproteobacteria</taxon>
        <taxon>Rhodospirillales</taxon>
        <taxon>Rhodospirillaceae</taxon>
        <taxon>Telmatospirillum</taxon>
    </lineage>
</organism>